<dbReference type="Pfam" id="PF12762">
    <property type="entry name" value="DDE_Tnp_IS1595"/>
    <property type="match status" value="1"/>
</dbReference>
<sequence length="166" mass="19673">MQKHIVDECSLSHTSVVDWSNFCCKVCDEWLWQNPVEIGGVDNNGQPLVVEIDESKFFHRKYHRRLWIPGHWVFGERTLLELIQRWILPGTHIISDRWASYANITNLGGCTYTHEVTVHGDHFVDPNDNGIHTHNIENLWMRLKRKLWWQFGTSDELFSSYLHEFL</sequence>
<organism evidence="2">
    <name type="scientific">Octopus bimaculoides</name>
    <name type="common">California two-spotted octopus</name>
    <dbReference type="NCBI Taxonomy" id="37653"/>
    <lineage>
        <taxon>Eukaryota</taxon>
        <taxon>Metazoa</taxon>
        <taxon>Spiralia</taxon>
        <taxon>Lophotrochozoa</taxon>
        <taxon>Mollusca</taxon>
        <taxon>Cephalopoda</taxon>
        <taxon>Coleoidea</taxon>
        <taxon>Octopodiformes</taxon>
        <taxon>Octopoda</taxon>
        <taxon>Incirrata</taxon>
        <taxon>Octopodidae</taxon>
        <taxon>Octopus</taxon>
    </lineage>
</organism>
<proteinExistence type="predicted"/>
<dbReference type="InterPro" id="IPR053164">
    <property type="entry name" value="IS1016-like_transposase"/>
</dbReference>
<feature type="domain" description="ISXO2-like transposase" evidence="1">
    <location>
        <begin position="37"/>
        <end position="165"/>
    </location>
</feature>
<dbReference type="STRING" id="37653.A0A0L8GYE4"/>
<protein>
    <recommendedName>
        <fullName evidence="1">ISXO2-like transposase domain-containing protein</fullName>
    </recommendedName>
</protein>
<accession>A0A0L8GYE4</accession>
<gene>
    <name evidence="2" type="ORF">OCBIM_22025842mg</name>
</gene>
<name>A0A0L8GYE4_OCTBM</name>
<dbReference type="EMBL" id="KQ419912">
    <property type="protein sequence ID" value="KOF81993.1"/>
    <property type="molecule type" value="Genomic_DNA"/>
</dbReference>
<evidence type="ECO:0000259" key="1">
    <source>
        <dbReference type="SMART" id="SM01126"/>
    </source>
</evidence>
<dbReference type="PANTHER" id="PTHR47163">
    <property type="entry name" value="DDE_TNP_IS1595 DOMAIN-CONTAINING PROTEIN"/>
    <property type="match status" value="1"/>
</dbReference>
<dbReference type="OrthoDB" id="1305878at2759"/>
<dbReference type="SMART" id="SM01126">
    <property type="entry name" value="DDE_Tnp_IS1595"/>
    <property type="match status" value="1"/>
</dbReference>
<dbReference type="PANTHER" id="PTHR47163:SF2">
    <property type="entry name" value="SI:DKEY-17M8.2"/>
    <property type="match status" value="1"/>
</dbReference>
<evidence type="ECO:0000313" key="2">
    <source>
        <dbReference type="EMBL" id="KOF81993.1"/>
    </source>
</evidence>
<reference evidence="2" key="1">
    <citation type="submission" date="2015-07" db="EMBL/GenBank/DDBJ databases">
        <title>MeaNS - Measles Nucleotide Surveillance Program.</title>
        <authorList>
            <person name="Tran T."/>
            <person name="Druce J."/>
        </authorList>
    </citation>
    <scope>NUCLEOTIDE SEQUENCE</scope>
    <source>
        <strain evidence="2">UCB-OBI-ISO-001</strain>
        <tissue evidence="2">Gonad</tissue>
    </source>
</reference>
<dbReference type="InterPro" id="IPR024445">
    <property type="entry name" value="Tnp_ISXO2-like"/>
</dbReference>
<dbReference type="AlphaFoldDB" id="A0A0L8GYE4"/>